<keyword evidence="3" id="KW-1185">Reference proteome</keyword>
<accession>A0A4R4ZIU2</accession>
<keyword evidence="1" id="KW-0732">Signal</keyword>
<dbReference type="AlphaFoldDB" id="A0A4R4ZIU2"/>
<dbReference type="EMBL" id="SMKX01000060">
    <property type="protein sequence ID" value="TDD58050.1"/>
    <property type="molecule type" value="Genomic_DNA"/>
</dbReference>
<dbReference type="RefSeq" id="WP_132169950.1">
    <property type="nucleotide sequence ID" value="NZ_SMKX01000060.1"/>
</dbReference>
<dbReference type="Proteomes" id="UP000295124">
    <property type="component" value="Unassembled WGS sequence"/>
</dbReference>
<evidence type="ECO:0000313" key="2">
    <source>
        <dbReference type="EMBL" id="TDD58050.1"/>
    </source>
</evidence>
<comment type="caution">
    <text evidence="2">The sequence shown here is derived from an EMBL/GenBank/DDBJ whole genome shotgun (WGS) entry which is preliminary data.</text>
</comment>
<organism evidence="2 3">
    <name type="scientific">Kribbella antibiotica</name>
    <dbReference type="NCBI Taxonomy" id="190195"/>
    <lineage>
        <taxon>Bacteria</taxon>
        <taxon>Bacillati</taxon>
        <taxon>Actinomycetota</taxon>
        <taxon>Actinomycetes</taxon>
        <taxon>Propionibacteriales</taxon>
        <taxon>Kribbellaceae</taxon>
        <taxon>Kribbella</taxon>
    </lineage>
</organism>
<evidence type="ECO:0008006" key="4">
    <source>
        <dbReference type="Google" id="ProtNLM"/>
    </source>
</evidence>
<evidence type="ECO:0000256" key="1">
    <source>
        <dbReference type="SAM" id="SignalP"/>
    </source>
</evidence>
<sequence>MMRSLQRFLARGLMLVAALAAVCMVHSTPASAEQLTAAGTTAVQGEQSDVPPSCPVGGDDTHLSVAGVLGVSSVVGALVPFGRDAAAVGETSLYVVRAPSCPLWQTTPSLIQLRISRR</sequence>
<protein>
    <recommendedName>
        <fullName evidence="4">Secreted protein</fullName>
    </recommendedName>
</protein>
<gene>
    <name evidence="2" type="ORF">E1263_21070</name>
</gene>
<reference evidence="2 3" key="1">
    <citation type="submission" date="2019-03" db="EMBL/GenBank/DDBJ databases">
        <title>Draft genome sequences of novel Actinobacteria.</title>
        <authorList>
            <person name="Sahin N."/>
            <person name="Ay H."/>
            <person name="Saygin H."/>
        </authorList>
    </citation>
    <scope>NUCLEOTIDE SEQUENCE [LARGE SCALE GENOMIC DNA]</scope>
    <source>
        <strain evidence="2 3">JCM 13523</strain>
    </source>
</reference>
<feature type="chain" id="PRO_5020668219" description="Secreted protein" evidence="1">
    <location>
        <begin position="33"/>
        <end position="118"/>
    </location>
</feature>
<name>A0A4R4ZIU2_9ACTN</name>
<feature type="signal peptide" evidence="1">
    <location>
        <begin position="1"/>
        <end position="32"/>
    </location>
</feature>
<proteinExistence type="predicted"/>
<evidence type="ECO:0000313" key="3">
    <source>
        <dbReference type="Proteomes" id="UP000295124"/>
    </source>
</evidence>